<gene>
    <name evidence="2" type="ORF">SAMN02745244_00480</name>
</gene>
<protein>
    <submittedName>
        <fullName evidence="2">Uncharacterized protein</fullName>
    </submittedName>
</protein>
<accession>A0A1M6BM44</accession>
<dbReference type="Proteomes" id="UP000184512">
    <property type="component" value="Unassembled WGS sequence"/>
</dbReference>
<proteinExistence type="predicted"/>
<name>A0A1M6BM44_9ACTN</name>
<sequence length="164" mass="17733">MRNATPPMQPRTLQPFATWNPTLGVWETSQLDLFARPAPYWAIWPTSGWMRDGSAYRHPLSALLTPGSASSSSPGALFRTPLATDSTRGGESLDQVRARRGTIALSHQIIDLALNGPTGSQNKNDEAETLWNLIEDIFTAGDATPTPSPDGNTSPDGQPQHPRS</sequence>
<evidence type="ECO:0000313" key="2">
    <source>
        <dbReference type="EMBL" id="SHI49774.1"/>
    </source>
</evidence>
<keyword evidence="3" id="KW-1185">Reference proteome</keyword>
<evidence type="ECO:0000256" key="1">
    <source>
        <dbReference type="SAM" id="MobiDB-lite"/>
    </source>
</evidence>
<dbReference type="EMBL" id="FQZG01000007">
    <property type="protein sequence ID" value="SHI49774.1"/>
    <property type="molecule type" value="Genomic_DNA"/>
</dbReference>
<feature type="region of interest" description="Disordered" evidence="1">
    <location>
        <begin position="139"/>
        <end position="164"/>
    </location>
</feature>
<dbReference type="AlphaFoldDB" id="A0A1M6BM44"/>
<evidence type="ECO:0000313" key="3">
    <source>
        <dbReference type="Proteomes" id="UP000184512"/>
    </source>
</evidence>
<feature type="region of interest" description="Disordered" evidence="1">
    <location>
        <begin position="66"/>
        <end position="93"/>
    </location>
</feature>
<organism evidence="2 3">
    <name type="scientific">Tessaracoccus bendigoensis DSM 12906</name>
    <dbReference type="NCBI Taxonomy" id="1123357"/>
    <lineage>
        <taxon>Bacteria</taxon>
        <taxon>Bacillati</taxon>
        <taxon>Actinomycetota</taxon>
        <taxon>Actinomycetes</taxon>
        <taxon>Propionibacteriales</taxon>
        <taxon>Propionibacteriaceae</taxon>
        <taxon>Tessaracoccus</taxon>
    </lineage>
</organism>
<reference evidence="3" key="1">
    <citation type="submission" date="2016-11" db="EMBL/GenBank/DDBJ databases">
        <authorList>
            <person name="Varghese N."/>
            <person name="Submissions S."/>
        </authorList>
    </citation>
    <scope>NUCLEOTIDE SEQUENCE [LARGE SCALE GENOMIC DNA]</scope>
    <source>
        <strain evidence="3">DSM 12906</strain>
    </source>
</reference>
<feature type="compositionally biased region" description="Low complexity" evidence="1">
    <location>
        <begin position="66"/>
        <end position="77"/>
    </location>
</feature>